<dbReference type="Pfam" id="PF00912">
    <property type="entry name" value="Transgly"/>
    <property type="match status" value="1"/>
</dbReference>
<comment type="caution">
    <text evidence="11">The sequence shown here is derived from an EMBL/GenBank/DDBJ whole genome shotgun (WGS) entry which is preliminary data.</text>
</comment>
<dbReference type="EMBL" id="BFFO01000010">
    <property type="protein sequence ID" value="GBG97364.1"/>
    <property type="molecule type" value="Genomic_DNA"/>
</dbReference>
<dbReference type="SUPFAM" id="SSF56601">
    <property type="entry name" value="beta-lactamase/transpeptidase-like"/>
    <property type="match status" value="1"/>
</dbReference>
<evidence type="ECO:0000256" key="1">
    <source>
        <dbReference type="ARBA" id="ARBA00022645"/>
    </source>
</evidence>
<dbReference type="InterPro" id="IPR036950">
    <property type="entry name" value="PBP_transglycosylase"/>
</dbReference>
<evidence type="ECO:0000313" key="11">
    <source>
        <dbReference type="EMBL" id="GBG97364.1"/>
    </source>
</evidence>
<evidence type="ECO:0000259" key="9">
    <source>
        <dbReference type="Pfam" id="PF00905"/>
    </source>
</evidence>
<dbReference type="Gene3D" id="3.40.710.10">
    <property type="entry name" value="DD-peptidase/beta-lactamase superfamily"/>
    <property type="match status" value="1"/>
</dbReference>
<keyword evidence="3" id="KW-0328">Glycosyltransferase</keyword>
<dbReference type="GO" id="GO:0030288">
    <property type="term" value="C:outer membrane-bounded periplasmic space"/>
    <property type="evidence" value="ECO:0007669"/>
    <property type="project" value="TreeGrafter"/>
</dbReference>
<reference evidence="11 12" key="1">
    <citation type="journal article" date="2018" name="Genome Announc.">
        <title>Draft Genome Sequence of Lactococcus sp. Strain NtB2 (JCM 32569), Isolated from the Gut of the Higher Termite Nasutitermes takasagoensis.</title>
        <authorList>
            <person name="Noda S."/>
            <person name="Aihara C."/>
            <person name="Yuki M."/>
            <person name="Ohkuma M."/>
        </authorList>
    </citation>
    <scope>NUCLEOTIDE SEQUENCE [LARGE SCALE GENOMIC DNA]</scope>
    <source>
        <strain evidence="11 12">NtB2</strain>
    </source>
</reference>
<proteinExistence type="predicted"/>
<keyword evidence="6" id="KW-0511">Multifunctional enzyme</keyword>
<evidence type="ECO:0000256" key="7">
    <source>
        <dbReference type="ARBA" id="ARBA00034000"/>
    </source>
</evidence>
<dbReference type="SUPFAM" id="SSF53955">
    <property type="entry name" value="Lysozyme-like"/>
    <property type="match status" value="1"/>
</dbReference>
<evidence type="ECO:0000256" key="2">
    <source>
        <dbReference type="ARBA" id="ARBA00022670"/>
    </source>
</evidence>
<keyword evidence="5" id="KW-0378">Hydrolase</keyword>
<name>A0A2R5HH79_9LACT</name>
<dbReference type="InterPro" id="IPR001460">
    <property type="entry name" value="PCN-bd_Tpept"/>
</dbReference>
<evidence type="ECO:0000256" key="4">
    <source>
        <dbReference type="ARBA" id="ARBA00022679"/>
    </source>
</evidence>
<evidence type="ECO:0000256" key="6">
    <source>
        <dbReference type="ARBA" id="ARBA00023268"/>
    </source>
</evidence>
<keyword evidence="12" id="KW-1185">Reference proteome</keyword>
<keyword evidence="4" id="KW-0808">Transferase</keyword>
<dbReference type="InterPro" id="IPR050396">
    <property type="entry name" value="Glycosyltr_51/Transpeptidase"/>
</dbReference>
<dbReference type="InterPro" id="IPR023346">
    <property type="entry name" value="Lysozyme-like_dom_sf"/>
</dbReference>
<evidence type="ECO:0000256" key="5">
    <source>
        <dbReference type="ARBA" id="ARBA00022801"/>
    </source>
</evidence>
<keyword evidence="2" id="KW-0645">Protease</keyword>
<keyword evidence="1" id="KW-0121">Carboxypeptidase</keyword>
<comment type="catalytic activity">
    <reaction evidence="8">
        <text>[GlcNAc-(1-&gt;4)-Mur2Ac(oyl-L-Ala-gamma-D-Glu-L-Lys-D-Ala-D-Ala)](n)-di-trans,octa-cis-undecaprenyl diphosphate + beta-D-GlcNAc-(1-&gt;4)-Mur2Ac(oyl-L-Ala-gamma-D-Glu-L-Lys-D-Ala-D-Ala)-di-trans,octa-cis-undecaprenyl diphosphate = [GlcNAc-(1-&gt;4)-Mur2Ac(oyl-L-Ala-gamma-D-Glu-L-Lys-D-Ala-D-Ala)](n+1)-di-trans,octa-cis-undecaprenyl diphosphate + di-trans,octa-cis-undecaprenyl diphosphate + H(+)</text>
        <dbReference type="Rhea" id="RHEA:23708"/>
        <dbReference type="Rhea" id="RHEA-COMP:9602"/>
        <dbReference type="Rhea" id="RHEA-COMP:9603"/>
        <dbReference type="ChEBI" id="CHEBI:15378"/>
        <dbReference type="ChEBI" id="CHEBI:58405"/>
        <dbReference type="ChEBI" id="CHEBI:60033"/>
        <dbReference type="ChEBI" id="CHEBI:78435"/>
        <dbReference type="EC" id="2.4.99.28"/>
    </reaction>
</comment>
<accession>A0A2R5HH79</accession>
<protein>
    <submittedName>
        <fullName evidence="11">Penicillin-binding protein 1A</fullName>
    </submittedName>
</protein>
<dbReference type="GO" id="GO:0006508">
    <property type="term" value="P:proteolysis"/>
    <property type="evidence" value="ECO:0007669"/>
    <property type="project" value="UniProtKB-KW"/>
</dbReference>
<dbReference type="GO" id="GO:0008955">
    <property type="term" value="F:peptidoglycan glycosyltransferase activity"/>
    <property type="evidence" value="ECO:0007669"/>
    <property type="project" value="UniProtKB-EC"/>
</dbReference>
<dbReference type="AlphaFoldDB" id="A0A2R5HH79"/>
<dbReference type="PANTHER" id="PTHR32282">
    <property type="entry name" value="BINDING PROTEIN TRANSPEPTIDASE, PUTATIVE-RELATED"/>
    <property type="match status" value="1"/>
</dbReference>
<dbReference type="GO" id="GO:0008658">
    <property type="term" value="F:penicillin binding"/>
    <property type="evidence" value="ECO:0007669"/>
    <property type="project" value="InterPro"/>
</dbReference>
<dbReference type="OrthoDB" id="9766909at2"/>
<dbReference type="GO" id="GO:0009252">
    <property type="term" value="P:peptidoglycan biosynthetic process"/>
    <property type="evidence" value="ECO:0007669"/>
    <property type="project" value="TreeGrafter"/>
</dbReference>
<feature type="domain" description="Glycosyl transferase family 51" evidence="10">
    <location>
        <begin position="83"/>
        <end position="253"/>
    </location>
</feature>
<dbReference type="InterPro" id="IPR001264">
    <property type="entry name" value="Glyco_trans_51"/>
</dbReference>
<evidence type="ECO:0000256" key="3">
    <source>
        <dbReference type="ARBA" id="ARBA00022676"/>
    </source>
</evidence>
<organism evidence="11 12">
    <name type="scientific">Lactococcus termiticola</name>
    <dbReference type="NCBI Taxonomy" id="2169526"/>
    <lineage>
        <taxon>Bacteria</taxon>
        <taxon>Bacillati</taxon>
        <taxon>Bacillota</taxon>
        <taxon>Bacilli</taxon>
        <taxon>Lactobacillales</taxon>
        <taxon>Streptococcaceae</taxon>
        <taxon>Lactococcus</taxon>
    </lineage>
</organism>
<dbReference type="Gene3D" id="1.10.3810.10">
    <property type="entry name" value="Biosynthetic peptidoglycan transglycosylase-like"/>
    <property type="match status" value="1"/>
</dbReference>
<feature type="domain" description="Penicillin-binding protein transpeptidase" evidence="9">
    <location>
        <begin position="352"/>
        <end position="578"/>
    </location>
</feature>
<dbReference type="GO" id="GO:0009002">
    <property type="term" value="F:serine-type D-Ala-D-Ala carboxypeptidase activity"/>
    <property type="evidence" value="ECO:0007669"/>
    <property type="project" value="UniProtKB-EC"/>
</dbReference>
<dbReference type="RefSeq" id="WP_109246322.1">
    <property type="nucleotide sequence ID" value="NZ_BFFO01000010.1"/>
</dbReference>
<dbReference type="InterPro" id="IPR012338">
    <property type="entry name" value="Beta-lactam/transpept-like"/>
</dbReference>
<gene>
    <name evidence="11" type="ORF">NtB2_01504</name>
</gene>
<evidence type="ECO:0000256" key="8">
    <source>
        <dbReference type="ARBA" id="ARBA00049902"/>
    </source>
</evidence>
<dbReference type="PANTHER" id="PTHR32282:SF29">
    <property type="entry name" value="PENICILLIN-BINDING PROTEIN 1A"/>
    <property type="match status" value="1"/>
</dbReference>
<sequence length="711" mass="75791">MKNIIKKLLAILLLIVLGLTAVAFTAGVVLLHKDAHNARTIELQNSSSPLAQSFTITDQNGAVIQGSSSVYKYVPAVVSGNEQNVPDLYIKALLAVEDSSFYSRKTKGYSIKGILNAFASELLARLHLGSEARGGSTIDQQLAKNLALGGYKSDKTLSRKLTELMDAHSIANRYSRNDILAAYLNTLRLTPDTIGVNAAWYNLFGKPADKPKDKGLYLAQIAFMAGLGQAPSTYTQQFDAAGKKRATTVLGVMKEENIISSSDYDMAIKAVKSELKINLGSSQGVPKAYQAYIAQVQNEVASMALPKNATIEIKTYATKSQLDYLQTVADHQAASMTENLPRAELPKGILTAISVVDTKTGHILGLNTNSDNPLLPISAVRSSGSTIKPLLDYAPALEYGYINANSTLNGNASSYSDGTPLANYGGNNYGPVSVAFALGDSLNSAALQTFQMTSTEQKNSIMKPLGIASAGYDEAQAIGYNISTLQEASAYSAIGNDGLRVTPTAIASIKVNGQDLPLPESESQRAMSSSTAQTLVNLMQNVTQSNGSEPYAAQPQWPGAFATKSGLSNFPESATEPARSQGAPDAWMAATSSGVSTSVWAGSPDMSGKYYIPAAPIDVENNVRVYLLNNTIRYMNQGRDMSPFTYTGQRLAASNAVPQIPDVTQPANSADIKAVQGLNPKAPKLSDDLQNYYNQHSQDQLLDPAKVYGAN</sequence>
<evidence type="ECO:0000259" key="10">
    <source>
        <dbReference type="Pfam" id="PF00912"/>
    </source>
</evidence>
<dbReference type="Pfam" id="PF00905">
    <property type="entry name" value="Transpeptidase"/>
    <property type="match status" value="1"/>
</dbReference>
<dbReference type="Proteomes" id="UP000245021">
    <property type="component" value="Unassembled WGS sequence"/>
</dbReference>
<comment type="catalytic activity">
    <reaction evidence="7">
        <text>Preferential cleavage: (Ac)2-L-Lys-D-Ala-|-D-Ala. Also transpeptidation of peptidyl-alanyl moieties that are N-acyl substituents of D-alanine.</text>
        <dbReference type="EC" id="3.4.16.4"/>
    </reaction>
</comment>
<evidence type="ECO:0000313" key="12">
    <source>
        <dbReference type="Proteomes" id="UP000245021"/>
    </source>
</evidence>